<dbReference type="Gene3D" id="3.40.50.10170">
    <property type="match status" value="1"/>
</dbReference>
<dbReference type="PROSITE" id="PS51482">
    <property type="entry name" value="DEGV"/>
    <property type="match status" value="1"/>
</dbReference>
<gene>
    <name evidence="3" type="ORF">AUL39_07005</name>
</gene>
<dbReference type="GO" id="GO:0008289">
    <property type="term" value="F:lipid binding"/>
    <property type="evidence" value="ECO:0007669"/>
    <property type="project" value="UniProtKB-KW"/>
</dbReference>
<dbReference type="Gene3D" id="3.30.1180.10">
    <property type="match status" value="1"/>
</dbReference>
<reference evidence="3 4" key="1">
    <citation type="submission" date="2015-12" db="EMBL/GenBank/DDBJ databases">
        <title>Draft Genome Sequence of Olsenella scatoligenes SK9K4T; a Producer of 3-Methylindole- (skatole) and 4-Methylphenol- (p-cresol) Isolated from Pig Feces.</title>
        <authorList>
            <person name="Li X."/>
            <person name="Borg B."/>
            <person name="Canibe N."/>
        </authorList>
    </citation>
    <scope>NUCLEOTIDE SEQUENCE [LARGE SCALE GENOMIC DNA]</scope>
    <source>
        <strain evidence="3 4">SK9K4</strain>
    </source>
</reference>
<dbReference type="Pfam" id="PF02645">
    <property type="entry name" value="DegV"/>
    <property type="match status" value="1"/>
</dbReference>
<feature type="region of interest" description="Disordered" evidence="2">
    <location>
        <begin position="1"/>
        <end position="30"/>
    </location>
</feature>
<feature type="region of interest" description="Disordered" evidence="2">
    <location>
        <begin position="343"/>
        <end position="364"/>
    </location>
</feature>
<evidence type="ECO:0000313" key="4">
    <source>
        <dbReference type="Proteomes" id="UP000054078"/>
    </source>
</evidence>
<dbReference type="OrthoDB" id="9760324at2"/>
<organism evidence="3 4">
    <name type="scientific">Tractidigestivibacter scatoligenes</name>
    <name type="common">Olsenella scatoligenes</name>
    <dbReference type="NCBI Taxonomy" id="1299998"/>
    <lineage>
        <taxon>Bacteria</taxon>
        <taxon>Bacillati</taxon>
        <taxon>Actinomycetota</taxon>
        <taxon>Coriobacteriia</taxon>
        <taxon>Coriobacteriales</taxon>
        <taxon>Atopobiaceae</taxon>
        <taxon>Tractidigestivibacter</taxon>
    </lineage>
</organism>
<evidence type="ECO:0000256" key="2">
    <source>
        <dbReference type="SAM" id="MobiDB-lite"/>
    </source>
</evidence>
<keyword evidence="1" id="KW-0446">Lipid-binding</keyword>
<proteinExistence type="predicted"/>
<accession>A0A117J4N7</accession>
<dbReference type="EMBL" id="LOJF01000009">
    <property type="protein sequence ID" value="KUH58706.1"/>
    <property type="molecule type" value="Genomic_DNA"/>
</dbReference>
<dbReference type="InterPro" id="IPR043168">
    <property type="entry name" value="DegV_C"/>
</dbReference>
<dbReference type="PANTHER" id="PTHR33434">
    <property type="entry name" value="DEGV DOMAIN-CONTAINING PROTEIN DR_1986-RELATED"/>
    <property type="match status" value="1"/>
</dbReference>
<evidence type="ECO:0000256" key="1">
    <source>
        <dbReference type="ARBA" id="ARBA00023121"/>
    </source>
</evidence>
<protein>
    <submittedName>
        <fullName evidence="3">Fatty acid-binding protein DegV</fullName>
    </submittedName>
</protein>
<dbReference type="InterPro" id="IPR003797">
    <property type="entry name" value="DegV"/>
</dbReference>
<dbReference type="PANTHER" id="PTHR33434:SF2">
    <property type="entry name" value="FATTY ACID-BINDING PROTEIN TM_1468"/>
    <property type="match status" value="1"/>
</dbReference>
<dbReference type="STRING" id="1299998.AUL39_07005"/>
<evidence type="ECO:0000313" key="3">
    <source>
        <dbReference type="EMBL" id="KUH58706.1"/>
    </source>
</evidence>
<dbReference type="SUPFAM" id="SSF82549">
    <property type="entry name" value="DAK1/DegV-like"/>
    <property type="match status" value="1"/>
</dbReference>
<keyword evidence="4" id="KW-1185">Reference proteome</keyword>
<comment type="caution">
    <text evidence="3">The sequence shown here is derived from an EMBL/GenBank/DDBJ whole genome shotgun (WGS) entry which is preliminary data.</text>
</comment>
<dbReference type="InterPro" id="IPR050270">
    <property type="entry name" value="DegV_domain_contain"/>
</dbReference>
<dbReference type="Proteomes" id="UP000054078">
    <property type="component" value="Unassembled WGS sequence"/>
</dbReference>
<dbReference type="RefSeq" id="WP_059054852.1">
    <property type="nucleotide sequence ID" value="NZ_LOJF01000009.1"/>
</dbReference>
<dbReference type="AlphaFoldDB" id="A0A117J4N7"/>
<name>A0A117J4N7_TRASO</name>
<sequence>MAEEIDQKTISAQEEAPQSSQAPADVAGVGRRYHQRRNVTIIVDSTSDYAPGVAEQLGVEVIPFTYVDSNGVEHVDDMWKTQDPHEFYENMRKHPETHYTTSAVTPGRYLEVFEKAAEEGLPIIYMGLSEGLSSSINAARQAADMLREKRPGTEIYVLDNRCDSAAGELLAIEVVRQASNGLTARELYDWASDARYFIHGYFTLDSFDALAAGGRIPPAAANVGGKLDIKPELSYDLNGALTLRGMCRGRKKALRAIIQDFRDNYAHEPSLPLAIVSTDAEKDADWLEHEIRKEKGCEDVTVIRSSVSPILGTHVGPGMVALVFWGTDRREKLSLTDRIAKRVRGRASSGGDAQDAPGTTGAQS</sequence>
<dbReference type="NCBIfam" id="TIGR00762">
    <property type="entry name" value="DegV"/>
    <property type="match status" value="1"/>
</dbReference>
<feature type="compositionally biased region" description="Polar residues" evidence="2">
    <location>
        <begin position="8"/>
        <end position="22"/>
    </location>
</feature>